<accession>W9WQM5</accession>
<dbReference type="InterPro" id="IPR001199">
    <property type="entry name" value="Cyt_B5-like_heme/steroid-bd"/>
</dbReference>
<evidence type="ECO:0000256" key="3">
    <source>
        <dbReference type="ARBA" id="ARBA00023004"/>
    </source>
</evidence>
<dbReference type="AlphaFoldDB" id="W9WQM5"/>
<feature type="domain" description="Cytochrome b5 heme-binding" evidence="7">
    <location>
        <begin position="94"/>
        <end position="178"/>
    </location>
</feature>
<evidence type="ECO:0000259" key="7">
    <source>
        <dbReference type="PROSITE" id="PS50255"/>
    </source>
</evidence>
<comment type="similarity">
    <text evidence="4 5">Belongs to the cytochrome b5 family.</text>
</comment>
<evidence type="ECO:0000313" key="9">
    <source>
        <dbReference type="Proteomes" id="UP000019471"/>
    </source>
</evidence>
<dbReference type="PROSITE" id="PS00191">
    <property type="entry name" value="CYTOCHROME_B5_1"/>
    <property type="match status" value="1"/>
</dbReference>
<evidence type="ECO:0000256" key="5">
    <source>
        <dbReference type="RuleBase" id="RU362121"/>
    </source>
</evidence>
<evidence type="ECO:0000313" key="8">
    <source>
        <dbReference type="EMBL" id="EXJ70223.1"/>
    </source>
</evidence>
<keyword evidence="3 5" id="KW-0408">Iron</keyword>
<feature type="compositionally biased region" description="Low complexity" evidence="6">
    <location>
        <begin position="48"/>
        <end position="64"/>
    </location>
</feature>
<dbReference type="GO" id="GO:0020037">
    <property type="term" value="F:heme binding"/>
    <property type="evidence" value="ECO:0007669"/>
    <property type="project" value="UniProtKB-UniRule"/>
</dbReference>
<dbReference type="GO" id="GO:0046872">
    <property type="term" value="F:metal ion binding"/>
    <property type="evidence" value="ECO:0007669"/>
    <property type="project" value="UniProtKB-UniRule"/>
</dbReference>
<sequence length="201" mass="22388">MGWVQASRRGRFGPTSNNSPLKQDGKVVTHVEDVDGARGQEDDITKRSSSSTTGTGTSTSTSTSKQFPFAPESLSDDALPFIPKEAVLERGKQSKKTLRDQGNNHDGEGKQEDNKDNEHWIVIDDIVFDCSDFISEHPGGQQVILSFVGEDCSWQFWRLHGKNIMEQYGRALRVGRTEGIKNRFVEPVRYVGLSKLGDDGW</sequence>
<dbReference type="OrthoDB" id="260519at2759"/>
<evidence type="ECO:0000256" key="2">
    <source>
        <dbReference type="ARBA" id="ARBA00022723"/>
    </source>
</evidence>
<feature type="region of interest" description="Disordered" evidence="6">
    <location>
        <begin position="90"/>
        <end position="116"/>
    </location>
</feature>
<gene>
    <name evidence="8" type="ORF">A1O5_06291</name>
</gene>
<evidence type="ECO:0000256" key="6">
    <source>
        <dbReference type="SAM" id="MobiDB-lite"/>
    </source>
</evidence>
<keyword evidence="1 5" id="KW-0349">Heme</keyword>
<protein>
    <recommendedName>
        <fullName evidence="7">Cytochrome b5 heme-binding domain-containing protein</fullName>
    </recommendedName>
</protein>
<dbReference type="GO" id="GO:0016020">
    <property type="term" value="C:membrane"/>
    <property type="evidence" value="ECO:0007669"/>
    <property type="project" value="TreeGrafter"/>
</dbReference>
<dbReference type="SUPFAM" id="SSF55856">
    <property type="entry name" value="Cytochrome b5-like heme/steroid binding domain"/>
    <property type="match status" value="1"/>
</dbReference>
<dbReference type="InterPro" id="IPR018506">
    <property type="entry name" value="Cyt_B5_heme-BS"/>
</dbReference>
<reference evidence="8 9" key="1">
    <citation type="submission" date="2013-03" db="EMBL/GenBank/DDBJ databases">
        <title>The Genome Sequence of Cladophialophora psammophila CBS 110553.</title>
        <authorList>
            <consortium name="The Broad Institute Genomics Platform"/>
            <person name="Cuomo C."/>
            <person name="de Hoog S."/>
            <person name="Gorbushina A."/>
            <person name="Walker B."/>
            <person name="Young S.K."/>
            <person name="Zeng Q."/>
            <person name="Gargeya S."/>
            <person name="Fitzgerald M."/>
            <person name="Haas B."/>
            <person name="Abouelleil A."/>
            <person name="Allen A.W."/>
            <person name="Alvarado L."/>
            <person name="Arachchi H.M."/>
            <person name="Berlin A.M."/>
            <person name="Chapman S.B."/>
            <person name="Gainer-Dewar J."/>
            <person name="Goldberg J."/>
            <person name="Griggs A."/>
            <person name="Gujja S."/>
            <person name="Hansen M."/>
            <person name="Howarth C."/>
            <person name="Imamovic A."/>
            <person name="Ireland A."/>
            <person name="Larimer J."/>
            <person name="McCowan C."/>
            <person name="Murphy C."/>
            <person name="Pearson M."/>
            <person name="Poon T.W."/>
            <person name="Priest M."/>
            <person name="Roberts A."/>
            <person name="Saif S."/>
            <person name="Shea T."/>
            <person name="Sisk P."/>
            <person name="Sykes S."/>
            <person name="Wortman J."/>
            <person name="Nusbaum C."/>
            <person name="Birren B."/>
        </authorList>
    </citation>
    <scope>NUCLEOTIDE SEQUENCE [LARGE SCALE GENOMIC DNA]</scope>
    <source>
        <strain evidence="8 9">CBS 110553</strain>
    </source>
</reference>
<dbReference type="InterPro" id="IPR050668">
    <property type="entry name" value="Cytochrome_b5"/>
</dbReference>
<name>W9WQM5_9EURO</name>
<dbReference type="GeneID" id="19191002"/>
<keyword evidence="9" id="KW-1185">Reference proteome</keyword>
<keyword evidence="2 5" id="KW-0479">Metal-binding</keyword>
<feature type="compositionally biased region" description="Basic and acidic residues" evidence="6">
    <location>
        <begin position="23"/>
        <end position="46"/>
    </location>
</feature>
<dbReference type="PANTHER" id="PTHR19359">
    <property type="entry name" value="CYTOCHROME B5"/>
    <property type="match status" value="1"/>
</dbReference>
<evidence type="ECO:0000256" key="1">
    <source>
        <dbReference type="ARBA" id="ARBA00022617"/>
    </source>
</evidence>
<dbReference type="SMART" id="SM01117">
    <property type="entry name" value="Cyt-b5"/>
    <property type="match status" value="1"/>
</dbReference>
<comment type="caution">
    <text evidence="8">The sequence shown here is derived from an EMBL/GenBank/DDBJ whole genome shotgun (WGS) entry which is preliminary data.</text>
</comment>
<dbReference type="PROSITE" id="PS50255">
    <property type="entry name" value="CYTOCHROME_B5_2"/>
    <property type="match status" value="1"/>
</dbReference>
<organism evidence="8 9">
    <name type="scientific">Cladophialophora psammophila CBS 110553</name>
    <dbReference type="NCBI Taxonomy" id="1182543"/>
    <lineage>
        <taxon>Eukaryota</taxon>
        <taxon>Fungi</taxon>
        <taxon>Dikarya</taxon>
        <taxon>Ascomycota</taxon>
        <taxon>Pezizomycotina</taxon>
        <taxon>Eurotiomycetes</taxon>
        <taxon>Chaetothyriomycetidae</taxon>
        <taxon>Chaetothyriales</taxon>
        <taxon>Herpotrichiellaceae</taxon>
        <taxon>Cladophialophora</taxon>
    </lineage>
</organism>
<dbReference type="Gene3D" id="3.10.120.10">
    <property type="entry name" value="Cytochrome b5-like heme/steroid binding domain"/>
    <property type="match status" value="1"/>
</dbReference>
<feature type="region of interest" description="Disordered" evidence="6">
    <location>
        <begin position="1"/>
        <end position="76"/>
    </location>
</feature>
<dbReference type="InterPro" id="IPR036400">
    <property type="entry name" value="Cyt_B5-like_heme/steroid_sf"/>
</dbReference>
<dbReference type="eggNOG" id="ENOG502SD20">
    <property type="taxonomic scope" value="Eukaryota"/>
</dbReference>
<dbReference type="Pfam" id="PF00173">
    <property type="entry name" value="Cyt-b5"/>
    <property type="match status" value="1"/>
</dbReference>
<dbReference type="HOGENOM" id="CLU_117271_0_0_1"/>
<evidence type="ECO:0000256" key="4">
    <source>
        <dbReference type="ARBA" id="ARBA00038168"/>
    </source>
</evidence>
<dbReference type="STRING" id="1182543.W9WQM5"/>
<proteinExistence type="inferred from homology"/>
<dbReference type="PANTHER" id="PTHR19359:SF95">
    <property type="entry name" value="CYTOCHROME B5 TYPE B"/>
    <property type="match status" value="1"/>
</dbReference>
<dbReference type="Proteomes" id="UP000019471">
    <property type="component" value="Unassembled WGS sequence"/>
</dbReference>
<dbReference type="EMBL" id="AMGX01000009">
    <property type="protein sequence ID" value="EXJ70223.1"/>
    <property type="molecule type" value="Genomic_DNA"/>
</dbReference>
<dbReference type="RefSeq" id="XP_007745075.1">
    <property type="nucleotide sequence ID" value="XM_007746885.1"/>
</dbReference>